<evidence type="ECO:0000313" key="2">
    <source>
        <dbReference type="EMBL" id="CAE4571451.1"/>
    </source>
</evidence>
<gene>
    <name evidence="2" type="ORF">AMON00008_LOCUS11070</name>
</gene>
<accession>A0A7S4Q3N6</accession>
<dbReference type="AlphaFoldDB" id="A0A7S4Q3N6"/>
<proteinExistence type="predicted"/>
<dbReference type="EMBL" id="HBNR01016792">
    <property type="protein sequence ID" value="CAE4571451.1"/>
    <property type="molecule type" value="Transcribed_RNA"/>
</dbReference>
<evidence type="ECO:0000256" key="1">
    <source>
        <dbReference type="SAM" id="MobiDB-lite"/>
    </source>
</evidence>
<sequence>MAKAASVAALRVAVGQLSPRTTQALSVALHQPSRSSAWAAVCLAASWLPAGTPEALALAAAAGRLRRQSRPESAAEGGSGPREGGRHALPGDRALRADAPARPHVERPRIAAAALGVAAKQLDREMAALLAAAIGSFRCFADADLPEKHGCGWIRCSAARSAAAAKASSAAGPHTAASLGFYSRPWQFLRQVPSQGYLHVRGQSAVGLDEARRGWAGASSPSLCHDTSVRVMETLWPHAADVPVASPGGGPPPASLTPRTFESRLRHSAPLLQDLQQVSAVSPVWARHADQGGWPAAHAYLYQELGTKDQLRQRYSDSMRQLLLKDWILRAGHAQAGAESLVSRIIAFMP</sequence>
<reference evidence="2" key="1">
    <citation type="submission" date="2021-01" db="EMBL/GenBank/DDBJ databases">
        <authorList>
            <person name="Corre E."/>
            <person name="Pelletier E."/>
            <person name="Niang G."/>
            <person name="Scheremetjew M."/>
            <person name="Finn R."/>
            <person name="Kale V."/>
            <person name="Holt S."/>
            <person name="Cochrane G."/>
            <person name="Meng A."/>
            <person name="Brown T."/>
            <person name="Cohen L."/>
        </authorList>
    </citation>
    <scope>NUCLEOTIDE SEQUENCE</scope>
    <source>
        <strain evidence="2">CCMP3105</strain>
    </source>
</reference>
<protein>
    <submittedName>
        <fullName evidence="2">Uncharacterized protein</fullName>
    </submittedName>
</protein>
<feature type="region of interest" description="Disordered" evidence="1">
    <location>
        <begin position="67"/>
        <end position="90"/>
    </location>
</feature>
<organism evidence="2">
    <name type="scientific">Alexandrium monilatum</name>
    <dbReference type="NCBI Taxonomy" id="311494"/>
    <lineage>
        <taxon>Eukaryota</taxon>
        <taxon>Sar</taxon>
        <taxon>Alveolata</taxon>
        <taxon>Dinophyceae</taxon>
        <taxon>Gonyaulacales</taxon>
        <taxon>Pyrocystaceae</taxon>
        <taxon>Alexandrium</taxon>
    </lineage>
</organism>
<name>A0A7S4Q3N6_9DINO</name>